<keyword evidence="4" id="KW-1185">Reference proteome</keyword>
<dbReference type="AlphaFoldDB" id="A0A423VVQ7"/>
<gene>
    <name evidence="3" type="ORF">VSDG_05806</name>
</gene>
<sequence>MFDQLVEACKKADSWPLNIIRKQQLNRVLKNYQDRLRGDEGRLFVPTGGHVCLWEAFAGEDYFNETYRKLDFHSASFSQDDLNKPAAGMDMQIAEIGRSDWQLRHCYKLHGVEVSNFDKKWTVRQTAVHHTFDMEKGRASWLTVKANDEIMERVKDGSKSLEAMRPSSLNSLGSSFISSLMTHLVVVDWCAEGWRWYIGSIESDIREVIVQAKSTPIEPLADENDFTPQLLKSLSMKTNKETQPRPPSRRSTIQTLNSLAQRVRNTFHGGKEMSANTEQGPLELLPQRGLETDQEREERMARHLERLKTFSFSESQRLTYFATKLQETKLAMTLNLGVLRDLREYYEELFTSTRFPGEIKLECERRGAFEDFVRRFKGLESHLEAECQRAEALMLLIDDGKRQYDSILQSYNIEINKLFALSSHETSKRMEDSAKRMEIVTKQTARDSASMHVITFLTMIFLPGTFLGYPGPRR</sequence>
<accession>A0A423VVQ7</accession>
<dbReference type="Pfam" id="PF26616">
    <property type="entry name" value="CorA-like"/>
    <property type="match status" value="1"/>
</dbReference>
<evidence type="ECO:0000313" key="3">
    <source>
        <dbReference type="EMBL" id="ROV95122.1"/>
    </source>
</evidence>
<evidence type="ECO:0000313" key="4">
    <source>
        <dbReference type="Proteomes" id="UP000284375"/>
    </source>
</evidence>
<proteinExistence type="predicted"/>
<evidence type="ECO:0000259" key="2">
    <source>
        <dbReference type="Pfam" id="PF26616"/>
    </source>
</evidence>
<dbReference type="EMBL" id="LJZO01000025">
    <property type="protein sequence ID" value="ROV95122.1"/>
    <property type="molecule type" value="Genomic_DNA"/>
</dbReference>
<dbReference type="STRING" id="252740.A0A423VVQ7"/>
<keyword evidence="1" id="KW-1133">Transmembrane helix</keyword>
<keyword evidence="1" id="KW-0472">Membrane</keyword>
<feature type="domain" description="CorA-like transporter" evidence="2">
    <location>
        <begin position="63"/>
        <end position="212"/>
    </location>
</feature>
<reference evidence="3 4" key="1">
    <citation type="submission" date="2015-09" db="EMBL/GenBank/DDBJ databases">
        <title>Host preference determinants of Valsa canker pathogens revealed by comparative genomics.</title>
        <authorList>
            <person name="Yin Z."/>
            <person name="Huang L."/>
        </authorList>
    </citation>
    <scope>NUCLEOTIDE SEQUENCE [LARGE SCALE GENOMIC DNA]</scope>
    <source>
        <strain evidence="3 4">YSFL</strain>
    </source>
</reference>
<comment type="caution">
    <text evidence="3">The sequence shown here is derived from an EMBL/GenBank/DDBJ whole genome shotgun (WGS) entry which is preliminary data.</text>
</comment>
<dbReference type="Proteomes" id="UP000284375">
    <property type="component" value="Unassembled WGS sequence"/>
</dbReference>
<dbReference type="OrthoDB" id="5396681at2759"/>
<keyword evidence="1" id="KW-0812">Transmembrane</keyword>
<evidence type="ECO:0000256" key="1">
    <source>
        <dbReference type="SAM" id="Phobius"/>
    </source>
</evidence>
<dbReference type="InterPro" id="IPR058257">
    <property type="entry name" value="CorA-like_dom"/>
</dbReference>
<organism evidence="3 4">
    <name type="scientific">Cytospora chrysosperma</name>
    <name type="common">Cytospora canker fungus</name>
    <name type="synonym">Sphaeria chrysosperma</name>
    <dbReference type="NCBI Taxonomy" id="252740"/>
    <lineage>
        <taxon>Eukaryota</taxon>
        <taxon>Fungi</taxon>
        <taxon>Dikarya</taxon>
        <taxon>Ascomycota</taxon>
        <taxon>Pezizomycotina</taxon>
        <taxon>Sordariomycetes</taxon>
        <taxon>Sordariomycetidae</taxon>
        <taxon>Diaporthales</taxon>
        <taxon>Cytosporaceae</taxon>
        <taxon>Cytospora</taxon>
    </lineage>
</organism>
<feature type="transmembrane region" description="Helical" evidence="1">
    <location>
        <begin position="449"/>
        <end position="469"/>
    </location>
</feature>
<protein>
    <recommendedName>
        <fullName evidence="2">CorA-like transporter domain-containing protein</fullName>
    </recommendedName>
</protein>
<name>A0A423VVQ7_CYTCH</name>